<protein>
    <submittedName>
        <fullName evidence="1">Uncharacterized protein</fullName>
    </submittedName>
</protein>
<dbReference type="KEGG" id="nfn:NFRAN_2197"/>
<reference evidence="1 2" key="1">
    <citation type="submission" date="2019-02" db="EMBL/GenBank/DDBJ databases">
        <authorList>
            <person name="Lehtovirta-Morley E L."/>
        </authorList>
    </citation>
    <scope>NUCLEOTIDE SEQUENCE [LARGE SCALE GENOMIC DNA]</scope>
    <source>
        <strain evidence="1">NFRAN1</strain>
    </source>
</reference>
<keyword evidence="2" id="KW-1185">Reference proteome</keyword>
<dbReference type="AlphaFoldDB" id="A0A484IEF6"/>
<name>A0A484IEF6_9ARCH</name>
<evidence type="ECO:0000313" key="2">
    <source>
        <dbReference type="Proteomes" id="UP000294299"/>
    </source>
</evidence>
<evidence type="ECO:0000313" key="1">
    <source>
        <dbReference type="EMBL" id="VFJ14519.1"/>
    </source>
</evidence>
<gene>
    <name evidence="1" type="ORF">NFRAN_2197</name>
</gene>
<dbReference type="Proteomes" id="UP000294299">
    <property type="component" value="Chromosome NFRAN"/>
</dbReference>
<organism evidence="1 2">
    <name type="scientific">Candidatus Nitrosocosmicus franklandianus</name>
    <dbReference type="NCBI Taxonomy" id="1798806"/>
    <lineage>
        <taxon>Archaea</taxon>
        <taxon>Nitrososphaerota</taxon>
        <taxon>Nitrososphaeria</taxon>
        <taxon>Nitrososphaerales</taxon>
        <taxon>Nitrososphaeraceae</taxon>
        <taxon>Candidatus Nitrosocosmicus</taxon>
    </lineage>
</organism>
<proteinExistence type="predicted"/>
<sequence length="44" mass="5240">MIKTVDEHTVSEIIITKRLYEEIHDNIINGIIKKIKGCRKNYRI</sequence>
<accession>A0A484IEF6</accession>
<dbReference type="EMBL" id="LR216287">
    <property type="protein sequence ID" value="VFJ14519.1"/>
    <property type="molecule type" value="Genomic_DNA"/>
</dbReference>